<accession>U7VA75</accession>
<evidence type="ECO:0000313" key="2">
    <source>
        <dbReference type="EMBL" id="ERT68617.1"/>
    </source>
</evidence>
<feature type="transmembrane region" description="Helical" evidence="1">
    <location>
        <begin position="7"/>
        <end position="25"/>
    </location>
</feature>
<dbReference type="GO" id="GO:0015920">
    <property type="term" value="P:lipopolysaccharide transport"/>
    <property type="evidence" value="ECO:0007669"/>
    <property type="project" value="TreeGrafter"/>
</dbReference>
<dbReference type="Gene3D" id="2.60.450.10">
    <property type="entry name" value="Lipopolysaccharide (LPS) transport protein A like domain"/>
    <property type="match status" value="4"/>
</dbReference>
<dbReference type="HOGENOM" id="CLU_015043_0_0_0"/>
<dbReference type="AlphaFoldDB" id="U7VA75"/>
<dbReference type="EMBL" id="AXZF01000054">
    <property type="protein sequence ID" value="ERT68617.1"/>
    <property type="molecule type" value="Genomic_DNA"/>
</dbReference>
<dbReference type="GO" id="GO:0005886">
    <property type="term" value="C:plasma membrane"/>
    <property type="evidence" value="ECO:0007669"/>
    <property type="project" value="TreeGrafter"/>
</dbReference>
<dbReference type="InterPro" id="IPR010664">
    <property type="entry name" value="LipoPS_assembly_LptC-rel"/>
</dbReference>
<keyword evidence="1" id="KW-0812">Transmembrane</keyword>
<keyword evidence="1" id="KW-1133">Transmembrane helix</keyword>
<dbReference type="PANTHER" id="PTHR37481">
    <property type="entry name" value="LIPOPOLYSACCHARIDE EXPORT SYSTEM PROTEIN LPTC"/>
    <property type="match status" value="1"/>
</dbReference>
<sequence>MNKKKIAYRVIIVAVLVLGYFNYFGNEKKIEKKEEVVETTGAIYDTDGYHIEADKQKDFLKTNETTFEKAKAIIDGMVLTGDNAFLDAGKNLLLKSNILGKSLNGWEFETQEAKYNKENGEVESTIGVTAINKAEGIEVSGKNFKSDTKMENVVLSGDVKFKTKNMTLSAENAKYNDKDKVINIEGNSFLSGSNFGSGSGILSGNFKGLKYDTKTNVLTTSNSFMLDYNGIKLYGDDLILNDKTESFKISKNVYVLADGYKIDMESITSDGGDSINFNGKISGTNGTYSFKGDDGVYNKVTRKFVLKGNVQGSDKNGGKLITDMAIYATDTKELELISDKNVEYTSPENKILTKNLIYLTETGELYLKDGYTYFSEKYNSKGENFFYNKITGKGYVLKGSIKNNVENQYASGNRVDFDRQEDSYLVDGDAYFEDNNYIFESQKIDYLGKKGFVYLPDKYILKRKKEKDTFEGLKGEYNLTTEVFKSFGQFKYVSTDNIVEGVNLDFNQKTGVGLVEKDLVAFDKKGETKIITTSGEFKENEFVKVKDKLVLKSGDIIANANSADYQIKDQKIYIPGEIIFEDTVKKSSGKMYNGVYETDKKVFTGEKFNGKDVKNTLKSDIIKYFTSQGNFVLEKNAEIKDEKTTLKGDQLEYNKNTEIAKSPKAFEIKYDDYDIFGSSGTLDKKTSHLTGNNVLIKSKLNEEFKGDRVDGTLDNMNLDFIGNVSGRIYQDGVPVNFKGDFVRAYFKKDAQGKNQIQRVEIRKNAVIEKEGTTLYSDYLEIQPEKKLVFGKDNTKAVLKDKDGTITTVTSNMMTGNLNTEIVDLVGKVVIVRKDKDKTLNATSTKAKIKNKDNIIELRGNVVVDDGESVITSDEADYNTKTNKVKARGNVFVDYKVNEKKSVTNANQINSGYNKILKK</sequence>
<dbReference type="Proteomes" id="UP000017081">
    <property type="component" value="Unassembled WGS sequence"/>
</dbReference>
<gene>
    <name evidence="2" type="ORF">HMPREF0202_01425</name>
</gene>
<dbReference type="eggNOG" id="COG1934">
    <property type="taxonomic scope" value="Bacteria"/>
</dbReference>
<evidence type="ECO:0000256" key="1">
    <source>
        <dbReference type="SAM" id="Phobius"/>
    </source>
</evidence>
<evidence type="ECO:0008006" key="4">
    <source>
        <dbReference type="Google" id="ProtNLM"/>
    </source>
</evidence>
<dbReference type="STRING" id="1319815.HMPREF0202_01425"/>
<dbReference type="RefSeq" id="WP_023050963.1">
    <property type="nucleotide sequence ID" value="NZ_CP173065.2"/>
</dbReference>
<proteinExistence type="predicted"/>
<dbReference type="GO" id="GO:0030288">
    <property type="term" value="C:outer membrane-bounded periplasmic space"/>
    <property type="evidence" value="ECO:0007669"/>
    <property type="project" value="TreeGrafter"/>
</dbReference>
<reference evidence="2 3" key="1">
    <citation type="submission" date="2013-08" db="EMBL/GenBank/DDBJ databases">
        <authorList>
            <person name="Weinstock G."/>
            <person name="Sodergren E."/>
            <person name="Wylie T."/>
            <person name="Fulton L."/>
            <person name="Fulton R."/>
            <person name="Fronick C."/>
            <person name="O'Laughlin M."/>
            <person name="Godfrey J."/>
            <person name="Miner T."/>
            <person name="Herter B."/>
            <person name="Appelbaum E."/>
            <person name="Cordes M."/>
            <person name="Lek S."/>
            <person name="Wollam A."/>
            <person name="Pepin K.H."/>
            <person name="Palsikar V.B."/>
            <person name="Mitreva M."/>
            <person name="Wilson R.K."/>
        </authorList>
    </citation>
    <scope>NUCLEOTIDE SEQUENCE [LARGE SCALE GENOMIC DNA]</scope>
    <source>
        <strain evidence="2 3">ATCC BAA-474</strain>
    </source>
</reference>
<evidence type="ECO:0000313" key="3">
    <source>
        <dbReference type="Proteomes" id="UP000017081"/>
    </source>
</evidence>
<comment type="caution">
    <text evidence="2">The sequence shown here is derived from an EMBL/GenBank/DDBJ whole genome shotgun (WGS) entry which is preliminary data.</text>
</comment>
<dbReference type="InterPro" id="IPR052363">
    <property type="entry name" value="LPS_export_LptC"/>
</dbReference>
<keyword evidence="3" id="KW-1185">Reference proteome</keyword>
<name>U7VA75_9FUSO</name>
<dbReference type="PANTHER" id="PTHR37481:SF1">
    <property type="entry name" value="LIPOPOLYSACCHARIDE EXPORT SYSTEM PROTEIN LPTC"/>
    <property type="match status" value="1"/>
</dbReference>
<keyword evidence="1" id="KW-0472">Membrane</keyword>
<dbReference type="GO" id="GO:0017089">
    <property type="term" value="F:glycolipid transfer activity"/>
    <property type="evidence" value="ECO:0007669"/>
    <property type="project" value="TreeGrafter"/>
</dbReference>
<organism evidence="2 3">
    <name type="scientific">Cetobacterium somerae ATCC BAA-474</name>
    <dbReference type="NCBI Taxonomy" id="1319815"/>
    <lineage>
        <taxon>Bacteria</taxon>
        <taxon>Fusobacteriati</taxon>
        <taxon>Fusobacteriota</taxon>
        <taxon>Fusobacteriia</taxon>
        <taxon>Fusobacteriales</taxon>
        <taxon>Fusobacteriaceae</taxon>
        <taxon>Cetobacterium</taxon>
    </lineage>
</organism>
<dbReference type="Pfam" id="PF06835">
    <property type="entry name" value="LptC"/>
    <property type="match status" value="1"/>
</dbReference>
<protein>
    <recommendedName>
        <fullName evidence="4">Organic solvent tolerance-like N-terminal domain-containing protein</fullName>
    </recommendedName>
</protein>